<feature type="compositionally biased region" description="Basic and acidic residues" evidence="1">
    <location>
        <begin position="34"/>
        <end position="48"/>
    </location>
</feature>
<evidence type="ECO:0000313" key="2">
    <source>
        <dbReference type="EMBL" id="AKV00759.1"/>
    </source>
</evidence>
<dbReference type="STRING" id="1391654.AKJ09_07422"/>
<dbReference type="KEGG" id="llu:AKJ09_07422"/>
<dbReference type="Proteomes" id="UP000064967">
    <property type="component" value="Chromosome"/>
</dbReference>
<dbReference type="AlphaFoldDB" id="A0A0K1Q4X0"/>
<keyword evidence="3" id="KW-1185">Reference proteome</keyword>
<feature type="region of interest" description="Disordered" evidence="1">
    <location>
        <begin position="28"/>
        <end position="48"/>
    </location>
</feature>
<evidence type="ECO:0000256" key="1">
    <source>
        <dbReference type="SAM" id="MobiDB-lite"/>
    </source>
</evidence>
<proteinExistence type="predicted"/>
<protein>
    <submittedName>
        <fullName evidence="2">Uncharacterized protein</fullName>
    </submittedName>
</protein>
<organism evidence="2 3">
    <name type="scientific">Labilithrix luteola</name>
    <dbReference type="NCBI Taxonomy" id="1391654"/>
    <lineage>
        <taxon>Bacteria</taxon>
        <taxon>Pseudomonadati</taxon>
        <taxon>Myxococcota</taxon>
        <taxon>Polyangia</taxon>
        <taxon>Polyangiales</taxon>
        <taxon>Labilitrichaceae</taxon>
        <taxon>Labilithrix</taxon>
    </lineage>
</organism>
<gene>
    <name evidence="2" type="ORF">AKJ09_07422</name>
</gene>
<sequence length="69" mass="7587">MNLHGCRRLLLLSRSEFRLGPLRLLAGDSAQSKTKTDGENQSSELDRAHRELTSIRGVIDRQAAGAVGR</sequence>
<accession>A0A0K1Q4X0</accession>
<evidence type="ECO:0000313" key="3">
    <source>
        <dbReference type="Proteomes" id="UP000064967"/>
    </source>
</evidence>
<reference evidence="2 3" key="1">
    <citation type="submission" date="2015-08" db="EMBL/GenBank/DDBJ databases">
        <authorList>
            <person name="Babu N.S."/>
            <person name="Beckwith C.J."/>
            <person name="Beseler K.G."/>
            <person name="Brison A."/>
            <person name="Carone J.V."/>
            <person name="Caskin T.P."/>
            <person name="Diamond M."/>
            <person name="Durham M.E."/>
            <person name="Foxe J.M."/>
            <person name="Go M."/>
            <person name="Henderson B.A."/>
            <person name="Jones I.B."/>
            <person name="McGettigan J.A."/>
            <person name="Micheletti S.J."/>
            <person name="Nasrallah M.E."/>
            <person name="Ortiz D."/>
            <person name="Piller C.R."/>
            <person name="Privatt S.R."/>
            <person name="Schneider S.L."/>
            <person name="Sharp S."/>
            <person name="Smith T.C."/>
            <person name="Stanton J.D."/>
            <person name="Ullery H.E."/>
            <person name="Wilson R.J."/>
            <person name="Serrano M.G."/>
            <person name="Buck G."/>
            <person name="Lee V."/>
            <person name="Wang Y."/>
            <person name="Carvalho R."/>
            <person name="Voegtly L."/>
            <person name="Shi R."/>
            <person name="Duckworth R."/>
            <person name="Johnson A."/>
            <person name="Loviza R."/>
            <person name="Walstead R."/>
            <person name="Shah Z."/>
            <person name="Kiflezghi M."/>
            <person name="Wade K."/>
            <person name="Ball S.L."/>
            <person name="Bradley K.W."/>
            <person name="Asai D.J."/>
            <person name="Bowman C.A."/>
            <person name="Russell D.A."/>
            <person name="Pope W.H."/>
            <person name="Jacobs-Sera D."/>
            <person name="Hendrix R.W."/>
            <person name="Hatfull G.F."/>
        </authorList>
    </citation>
    <scope>NUCLEOTIDE SEQUENCE [LARGE SCALE GENOMIC DNA]</scope>
    <source>
        <strain evidence="2 3">DSM 27648</strain>
    </source>
</reference>
<name>A0A0K1Q4X0_9BACT</name>
<dbReference type="EMBL" id="CP012333">
    <property type="protein sequence ID" value="AKV00759.1"/>
    <property type="molecule type" value="Genomic_DNA"/>
</dbReference>